<protein>
    <recommendedName>
        <fullName evidence="4">DUF11 domain-containing protein</fullName>
    </recommendedName>
</protein>
<keyword evidence="1" id="KW-0732">Signal</keyword>
<dbReference type="EMBL" id="BAAALF010000067">
    <property type="protein sequence ID" value="GAA1244276.1"/>
    <property type="molecule type" value="Genomic_DNA"/>
</dbReference>
<sequence>MSILLACLLGLLFAAPPAHADTPILAVSSDTASATPGSSVTLTLTFTNVHDTPVQFIYQSIQPTWTTSQSGALYSFTACGASATACDTGSTGGVVHQTAPVAVGASTTVTLTFTVAANSPCGERIDFYTYLYDEYQAGGANESGIYDVPGTAVACA</sequence>
<organism evidence="2 3">
    <name type="scientific">Kitasatospora nipponensis</name>
    <dbReference type="NCBI Taxonomy" id="258049"/>
    <lineage>
        <taxon>Bacteria</taxon>
        <taxon>Bacillati</taxon>
        <taxon>Actinomycetota</taxon>
        <taxon>Actinomycetes</taxon>
        <taxon>Kitasatosporales</taxon>
        <taxon>Streptomycetaceae</taxon>
        <taxon>Kitasatospora</taxon>
    </lineage>
</organism>
<reference evidence="2 3" key="1">
    <citation type="journal article" date="2019" name="Int. J. Syst. Evol. Microbiol.">
        <title>The Global Catalogue of Microorganisms (GCM) 10K type strain sequencing project: providing services to taxonomists for standard genome sequencing and annotation.</title>
        <authorList>
            <consortium name="The Broad Institute Genomics Platform"/>
            <consortium name="The Broad Institute Genome Sequencing Center for Infectious Disease"/>
            <person name="Wu L."/>
            <person name="Ma J."/>
        </authorList>
    </citation>
    <scope>NUCLEOTIDE SEQUENCE [LARGE SCALE GENOMIC DNA]</scope>
    <source>
        <strain evidence="2 3">JCM 13004</strain>
    </source>
</reference>
<comment type="caution">
    <text evidence="2">The sequence shown here is derived from an EMBL/GenBank/DDBJ whole genome shotgun (WGS) entry which is preliminary data.</text>
</comment>
<feature type="signal peptide" evidence="1">
    <location>
        <begin position="1"/>
        <end position="20"/>
    </location>
</feature>
<evidence type="ECO:0000313" key="2">
    <source>
        <dbReference type="EMBL" id="GAA1244276.1"/>
    </source>
</evidence>
<evidence type="ECO:0008006" key="4">
    <source>
        <dbReference type="Google" id="ProtNLM"/>
    </source>
</evidence>
<proteinExistence type="predicted"/>
<evidence type="ECO:0000313" key="3">
    <source>
        <dbReference type="Proteomes" id="UP001500037"/>
    </source>
</evidence>
<accession>A0ABN1WCA9</accession>
<name>A0ABN1WCA9_9ACTN</name>
<dbReference type="Proteomes" id="UP001500037">
    <property type="component" value="Unassembled WGS sequence"/>
</dbReference>
<gene>
    <name evidence="2" type="ORF">GCM10009665_38800</name>
</gene>
<keyword evidence="3" id="KW-1185">Reference proteome</keyword>
<evidence type="ECO:0000256" key="1">
    <source>
        <dbReference type="SAM" id="SignalP"/>
    </source>
</evidence>
<feature type="chain" id="PRO_5045862487" description="DUF11 domain-containing protein" evidence="1">
    <location>
        <begin position="21"/>
        <end position="156"/>
    </location>
</feature>